<evidence type="ECO:0000313" key="1">
    <source>
        <dbReference type="EMBL" id="GAK95484.1"/>
    </source>
</evidence>
<protein>
    <submittedName>
        <fullName evidence="1">Uncharacterized protein</fullName>
    </submittedName>
</protein>
<reference evidence="1" key="1">
    <citation type="journal article" date="2014" name="Genome Announc.">
        <title>Draft Genome Sequences of Marine Flavobacterium Nonlabens Strains NR17, NR24, NR27, NR32, NR33, and Ara13.</title>
        <authorList>
            <person name="Nakanishi M."/>
            <person name="Meirelles P."/>
            <person name="Suzuki R."/>
            <person name="Takatani N."/>
            <person name="Mino S."/>
            <person name="Suda W."/>
            <person name="Oshima K."/>
            <person name="Hattori M."/>
            <person name="Ohkuma M."/>
            <person name="Hosokawa M."/>
            <person name="Miyashita K."/>
            <person name="Thompson F.L."/>
            <person name="Niwa A."/>
            <person name="Sawabe T."/>
            <person name="Sawabe T."/>
        </authorList>
    </citation>
    <scope>NUCLEOTIDE SEQUENCE [LARGE SCALE GENOMIC DNA]</scope>
    <source>
        <strain evidence="1">JCM 19294</strain>
    </source>
</reference>
<dbReference type="Proteomes" id="UP000029221">
    <property type="component" value="Unassembled WGS sequence"/>
</dbReference>
<gene>
    <name evidence="1" type="ORF">JCM19294_2266</name>
</gene>
<accession>A0A090PXD9</accession>
<comment type="caution">
    <text evidence="1">The sequence shown here is derived from an EMBL/GenBank/DDBJ whole genome shotgun (WGS) entry which is preliminary data.</text>
</comment>
<dbReference type="AlphaFoldDB" id="A0A090PXD9"/>
<dbReference type="EMBL" id="BBML01000001">
    <property type="protein sequence ID" value="GAK95484.1"/>
    <property type="molecule type" value="Genomic_DNA"/>
</dbReference>
<proteinExistence type="predicted"/>
<sequence length="56" mass="6302">MKVNRNGIGVSSLSRKRIQKNYINSTTEVSLQKSKEDVSVRENHSVGRSIRKGICL</sequence>
<organism evidence="1 2">
    <name type="scientific">Nonlabens tegetincola</name>
    <dbReference type="NCBI Taxonomy" id="323273"/>
    <lineage>
        <taxon>Bacteria</taxon>
        <taxon>Pseudomonadati</taxon>
        <taxon>Bacteroidota</taxon>
        <taxon>Flavobacteriia</taxon>
        <taxon>Flavobacteriales</taxon>
        <taxon>Flavobacteriaceae</taxon>
        <taxon>Nonlabens</taxon>
    </lineage>
</organism>
<keyword evidence="2" id="KW-1185">Reference proteome</keyword>
<name>A0A090PXD9_9FLAO</name>
<evidence type="ECO:0000313" key="2">
    <source>
        <dbReference type="Proteomes" id="UP000029221"/>
    </source>
</evidence>